<evidence type="ECO:0000256" key="4">
    <source>
        <dbReference type="ARBA" id="ARBA00023163"/>
    </source>
</evidence>
<dbReference type="InterPro" id="IPR014284">
    <property type="entry name" value="RNA_pol_sigma-70_dom"/>
</dbReference>
<organism evidence="7 8">
    <name type="scientific">Methylomonas rivi</name>
    <dbReference type="NCBI Taxonomy" id="2952226"/>
    <lineage>
        <taxon>Bacteria</taxon>
        <taxon>Pseudomonadati</taxon>
        <taxon>Pseudomonadota</taxon>
        <taxon>Gammaproteobacteria</taxon>
        <taxon>Methylococcales</taxon>
        <taxon>Methylococcaceae</taxon>
        <taxon>Methylomonas</taxon>
    </lineage>
</organism>
<dbReference type="InterPro" id="IPR013325">
    <property type="entry name" value="RNA_pol_sigma_r2"/>
</dbReference>
<evidence type="ECO:0000313" key="7">
    <source>
        <dbReference type="EMBL" id="MCQ8127235.1"/>
    </source>
</evidence>
<sequence>MVSTTNALAADLAWNDTLADELRRFLTRRVKCAEAAADLTQETYIRLQQRDNSNLPIDNARALAFHIAMNLAVDYQRKAAVRSRYMVDGETETLTEATAIGPEQSLIARQRLDKLKSTLDELPPDCRTVFLLHGIEGLKYSEIAARLGISVSMVGRHLARAMAHCAQRINE</sequence>
<keyword evidence="2" id="KW-0805">Transcription regulation</keyword>
<keyword evidence="8" id="KW-1185">Reference proteome</keyword>
<comment type="caution">
    <text evidence="7">The sequence shown here is derived from an EMBL/GenBank/DDBJ whole genome shotgun (WGS) entry which is preliminary data.</text>
</comment>
<dbReference type="Pfam" id="PF08281">
    <property type="entry name" value="Sigma70_r4_2"/>
    <property type="match status" value="1"/>
</dbReference>
<evidence type="ECO:0000256" key="3">
    <source>
        <dbReference type="ARBA" id="ARBA00023082"/>
    </source>
</evidence>
<dbReference type="InterPro" id="IPR013324">
    <property type="entry name" value="RNA_pol_sigma_r3/r4-like"/>
</dbReference>
<evidence type="ECO:0000256" key="1">
    <source>
        <dbReference type="ARBA" id="ARBA00010641"/>
    </source>
</evidence>
<proteinExistence type="inferred from homology"/>
<dbReference type="InterPro" id="IPR036388">
    <property type="entry name" value="WH-like_DNA-bd_sf"/>
</dbReference>
<dbReference type="Gene3D" id="1.10.10.10">
    <property type="entry name" value="Winged helix-like DNA-binding domain superfamily/Winged helix DNA-binding domain"/>
    <property type="match status" value="1"/>
</dbReference>
<feature type="domain" description="RNA polymerase sigma-70 region 2" evidence="5">
    <location>
        <begin position="19"/>
        <end position="80"/>
    </location>
</feature>
<dbReference type="CDD" id="cd06171">
    <property type="entry name" value="Sigma70_r4"/>
    <property type="match status" value="1"/>
</dbReference>
<dbReference type="NCBIfam" id="TIGR02937">
    <property type="entry name" value="sigma70-ECF"/>
    <property type="match status" value="1"/>
</dbReference>
<keyword evidence="3" id="KW-0731">Sigma factor</keyword>
<dbReference type="PANTHER" id="PTHR43133:SF63">
    <property type="entry name" value="RNA POLYMERASE SIGMA FACTOR FECI-RELATED"/>
    <property type="match status" value="1"/>
</dbReference>
<feature type="domain" description="RNA polymerase sigma factor 70 region 4 type 2" evidence="6">
    <location>
        <begin position="113"/>
        <end position="165"/>
    </location>
</feature>
<name>A0ABT1U1A2_9GAMM</name>
<dbReference type="SUPFAM" id="SSF88659">
    <property type="entry name" value="Sigma3 and sigma4 domains of RNA polymerase sigma factors"/>
    <property type="match status" value="1"/>
</dbReference>
<evidence type="ECO:0000256" key="2">
    <source>
        <dbReference type="ARBA" id="ARBA00023015"/>
    </source>
</evidence>
<accession>A0ABT1U1A2</accession>
<dbReference type="EMBL" id="JANIBK010000005">
    <property type="protein sequence ID" value="MCQ8127235.1"/>
    <property type="molecule type" value="Genomic_DNA"/>
</dbReference>
<protein>
    <submittedName>
        <fullName evidence="7">RNA polymerase sigma factor</fullName>
    </submittedName>
</protein>
<evidence type="ECO:0000313" key="8">
    <source>
        <dbReference type="Proteomes" id="UP001524586"/>
    </source>
</evidence>
<dbReference type="SUPFAM" id="SSF88946">
    <property type="entry name" value="Sigma2 domain of RNA polymerase sigma factors"/>
    <property type="match status" value="1"/>
</dbReference>
<dbReference type="Pfam" id="PF04542">
    <property type="entry name" value="Sigma70_r2"/>
    <property type="match status" value="1"/>
</dbReference>
<reference evidence="7 8" key="1">
    <citation type="submission" date="2022-07" db="EMBL/GenBank/DDBJ databases">
        <title>Methylomonas rivi sp. nov., Methylomonas rosea sp. nov., Methylomonas aureus sp. nov. and Methylomonas subterranea sp. nov., four novel methanotrophs isolated from a freshwater creek and the deep terrestrial subsurface.</title>
        <authorList>
            <person name="Abin C."/>
            <person name="Sankaranarayanan K."/>
            <person name="Garner C."/>
            <person name="Sindelar R."/>
            <person name="Kotary K."/>
            <person name="Garner R."/>
            <person name="Barclay S."/>
            <person name="Lawson P."/>
            <person name="Krumholz L."/>
        </authorList>
    </citation>
    <scope>NUCLEOTIDE SEQUENCE [LARGE SCALE GENOMIC DNA]</scope>
    <source>
        <strain evidence="7 8">WSC-6</strain>
    </source>
</reference>
<evidence type="ECO:0000259" key="5">
    <source>
        <dbReference type="Pfam" id="PF04542"/>
    </source>
</evidence>
<dbReference type="PANTHER" id="PTHR43133">
    <property type="entry name" value="RNA POLYMERASE ECF-TYPE SIGMA FACTO"/>
    <property type="match status" value="1"/>
</dbReference>
<evidence type="ECO:0000259" key="6">
    <source>
        <dbReference type="Pfam" id="PF08281"/>
    </source>
</evidence>
<gene>
    <name evidence="7" type="ORF">NP596_02095</name>
</gene>
<dbReference type="InterPro" id="IPR039425">
    <property type="entry name" value="RNA_pol_sigma-70-like"/>
</dbReference>
<dbReference type="InterPro" id="IPR007627">
    <property type="entry name" value="RNA_pol_sigma70_r2"/>
</dbReference>
<dbReference type="InterPro" id="IPR013249">
    <property type="entry name" value="RNA_pol_sigma70_r4_t2"/>
</dbReference>
<dbReference type="Gene3D" id="1.10.1740.10">
    <property type="match status" value="1"/>
</dbReference>
<dbReference type="RefSeq" id="WP_256613549.1">
    <property type="nucleotide sequence ID" value="NZ_JANIBK010000005.1"/>
</dbReference>
<dbReference type="Proteomes" id="UP001524586">
    <property type="component" value="Unassembled WGS sequence"/>
</dbReference>
<comment type="similarity">
    <text evidence="1">Belongs to the sigma-70 factor family. ECF subfamily.</text>
</comment>
<keyword evidence="4" id="KW-0804">Transcription</keyword>